<dbReference type="SUPFAM" id="SSF48239">
    <property type="entry name" value="Terpenoid cyclases/Protein prenyltransferases"/>
    <property type="match status" value="1"/>
</dbReference>
<dbReference type="AlphaFoldDB" id="A0A553NZT1"/>
<protein>
    <submittedName>
        <fullName evidence="1">Uncharacterized protein</fullName>
    </submittedName>
</protein>
<dbReference type="STRING" id="6832.A0A553NZT1"/>
<keyword evidence="2" id="KW-1185">Reference proteome</keyword>
<gene>
    <name evidence="1" type="ORF">TCAL_01183</name>
</gene>
<sequence>MNEGDLNVVLAQLEGNLSLLAKHFNLSIFIQDLARPSIHVEKHSTRNSFASMLNFVPRMDFEYEPVELVILMAFFEPLQSLNISNLQFNLRLLLHSLPFGSFFKIVTPIDQGESVPIGTEAITSASSTLDNLEWNTYDVRGGEQFSQVLVQEVESPVGAGLPIRRKNIHVLTNNDPNLKDETLDVVRKSSELLSIFVLSVESRSDDCSLETLASLGRGFCETLSDNGLTSNGRKVIGILKCILQPVYRAKVCWHKRYMKLILSIGQDVHVHLTCERPKADFKMEFMSTSSTNTKIHQVGAFCRIKELELEFTPNTRAELVKVSETFQVLSNATSFYWMSDNQEEHVSQVQQGAPVPTAVHESGRHLAPAYRKPYWEQINVLNTPFEEVNQLEGLDYLLNFQSNDGGFAPSDDLSTFLFGKAWELDQCRADHEEAKVWATALVVWVLRIRMDKLKELWCLVEDKALKWLQSNHANADDVLAKAQNTISISAK</sequence>
<dbReference type="PANTHER" id="PTHR45737:SF6">
    <property type="entry name" value="VON WILLEBRAND FACTOR A DOMAIN-CONTAINING PROTEIN 5A"/>
    <property type="match status" value="1"/>
</dbReference>
<accession>A0A553NZT1</accession>
<reference evidence="1 2" key="1">
    <citation type="journal article" date="2018" name="Nat. Ecol. Evol.">
        <title>Genomic signatures of mitonuclear coevolution across populations of Tigriopus californicus.</title>
        <authorList>
            <person name="Barreto F.S."/>
            <person name="Watson E.T."/>
            <person name="Lima T.G."/>
            <person name="Willett C.S."/>
            <person name="Edmands S."/>
            <person name="Li W."/>
            <person name="Burton R.S."/>
        </authorList>
    </citation>
    <scope>NUCLEOTIDE SEQUENCE [LARGE SCALE GENOMIC DNA]</scope>
    <source>
        <strain evidence="1 2">San Diego</strain>
    </source>
</reference>
<dbReference type="Proteomes" id="UP000318571">
    <property type="component" value="Chromosome 9"/>
</dbReference>
<dbReference type="EMBL" id="VCGU01000009">
    <property type="protein sequence ID" value="TRY70949.1"/>
    <property type="molecule type" value="Genomic_DNA"/>
</dbReference>
<dbReference type="PANTHER" id="PTHR45737">
    <property type="entry name" value="VON WILLEBRAND FACTOR A DOMAIN-CONTAINING PROTEIN 5A"/>
    <property type="match status" value="1"/>
</dbReference>
<comment type="caution">
    <text evidence="1">The sequence shown here is derived from an EMBL/GenBank/DDBJ whole genome shotgun (WGS) entry which is preliminary data.</text>
</comment>
<name>A0A553NZT1_TIGCA</name>
<evidence type="ECO:0000313" key="1">
    <source>
        <dbReference type="EMBL" id="TRY70949.1"/>
    </source>
</evidence>
<dbReference type="InterPro" id="IPR008930">
    <property type="entry name" value="Terpenoid_cyclase/PrenylTrfase"/>
</dbReference>
<evidence type="ECO:0000313" key="2">
    <source>
        <dbReference type="Proteomes" id="UP000318571"/>
    </source>
</evidence>
<organism evidence="1 2">
    <name type="scientific">Tigriopus californicus</name>
    <name type="common">Marine copepod</name>
    <dbReference type="NCBI Taxonomy" id="6832"/>
    <lineage>
        <taxon>Eukaryota</taxon>
        <taxon>Metazoa</taxon>
        <taxon>Ecdysozoa</taxon>
        <taxon>Arthropoda</taxon>
        <taxon>Crustacea</taxon>
        <taxon>Multicrustacea</taxon>
        <taxon>Hexanauplia</taxon>
        <taxon>Copepoda</taxon>
        <taxon>Harpacticoida</taxon>
        <taxon>Harpacticidae</taxon>
        <taxon>Tigriopus</taxon>
    </lineage>
</organism>
<proteinExistence type="predicted"/>